<feature type="coiled-coil region" evidence="1">
    <location>
        <begin position="199"/>
        <end position="262"/>
    </location>
</feature>
<accession>A0A5A8C9R7</accession>
<feature type="compositionally biased region" description="Low complexity" evidence="2">
    <location>
        <begin position="439"/>
        <end position="462"/>
    </location>
</feature>
<feature type="region of interest" description="Disordered" evidence="2">
    <location>
        <begin position="436"/>
        <end position="467"/>
    </location>
</feature>
<feature type="compositionally biased region" description="Low complexity" evidence="2">
    <location>
        <begin position="1180"/>
        <end position="1190"/>
    </location>
</feature>
<feature type="region of interest" description="Disordered" evidence="2">
    <location>
        <begin position="831"/>
        <end position="869"/>
    </location>
</feature>
<protein>
    <submittedName>
        <fullName evidence="3">Uncharacterized protein</fullName>
    </submittedName>
</protein>
<name>A0A5A8C9R7_CAFRO</name>
<feature type="region of interest" description="Disordered" evidence="2">
    <location>
        <begin position="370"/>
        <end position="423"/>
    </location>
</feature>
<evidence type="ECO:0000256" key="2">
    <source>
        <dbReference type="SAM" id="MobiDB-lite"/>
    </source>
</evidence>
<feature type="region of interest" description="Disordered" evidence="2">
    <location>
        <begin position="118"/>
        <end position="143"/>
    </location>
</feature>
<feature type="region of interest" description="Disordered" evidence="2">
    <location>
        <begin position="1007"/>
        <end position="1029"/>
    </location>
</feature>
<feature type="compositionally biased region" description="Acidic residues" evidence="2">
    <location>
        <begin position="380"/>
        <end position="403"/>
    </location>
</feature>
<feature type="region of interest" description="Disordered" evidence="2">
    <location>
        <begin position="1164"/>
        <end position="1234"/>
    </location>
</feature>
<dbReference type="AlphaFoldDB" id="A0A5A8C9R7"/>
<dbReference type="Pfam" id="PF00612">
    <property type="entry name" value="IQ"/>
    <property type="match status" value="4"/>
</dbReference>
<organism evidence="3 4">
    <name type="scientific">Cafeteria roenbergensis</name>
    <name type="common">Marine flagellate</name>
    <dbReference type="NCBI Taxonomy" id="33653"/>
    <lineage>
        <taxon>Eukaryota</taxon>
        <taxon>Sar</taxon>
        <taxon>Stramenopiles</taxon>
        <taxon>Bigyra</taxon>
        <taxon>Opalozoa</taxon>
        <taxon>Bicosoecida</taxon>
        <taxon>Cafeteriaceae</taxon>
        <taxon>Cafeteria</taxon>
    </lineage>
</organism>
<feature type="compositionally biased region" description="Low complexity" evidence="2">
    <location>
        <begin position="1198"/>
        <end position="1208"/>
    </location>
</feature>
<proteinExistence type="predicted"/>
<feature type="compositionally biased region" description="Gly residues" evidence="2">
    <location>
        <begin position="515"/>
        <end position="525"/>
    </location>
</feature>
<feature type="compositionally biased region" description="Low complexity" evidence="2">
    <location>
        <begin position="833"/>
        <end position="848"/>
    </location>
</feature>
<keyword evidence="1" id="KW-0175">Coiled coil</keyword>
<feature type="compositionally biased region" description="Polar residues" evidence="2">
    <location>
        <begin position="88"/>
        <end position="100"/>
    </location>
</feature>
<comment type="caution">
    <text evidence="3">The sequence shown here is derived from an EMBL/GenBank/DDBJ whole genome shotgun (WGS) entry which is preliminary data.</text>
</comment>
<evidence type="ECO:0000313" key="3">
    <source>
        <dbReference type="EMBL" id="KAA0149852.1"/>
    </source>
</evidence>
<evidence type="ECO:0000313" key="4">
    <source>
        <dbReference type="Proteomes" id="UP000323011"/>
    </source>
</evidence>
<gene>
    <name evidence="3" type="ORF">FNF29_05677</name>
</gene>
<feature type="region of interest" description="Disordered" evidence="2">
    <location>
        <begin position="688"/>
        <end position="726"/>
    </location>
</feature>
<feature type="compositionally biased region" description="Basic and acidic residues" evidence="2">
    <location>
        <begin position="118"/>
        <end position="127"/>
    </location>
</feature>
<dbReference type="SMART" id="SM00015">
    <property type="entry name" value="IQ"/>
    <property type="match status" value="4"/>
</dbReference>
<sequence>MDRAIRQEQEKALLEETVVAGSAGPADLHTVMADMAETEEKIYKAVGGAPPQAAPGEAARRLTSLPAGALPPAVERAALAQMAAANAGSQGSPSASTASPDAQALREELARMRRALEEQQQLRREAEAAATSPSAERLSEAKGRLEATQKFRQRDKAATALQARARGLLARRQSRAMLVEHKEQTAAAVKVQAGVRGALARRQSRAMLLKKQLQEEERRASEAAIKLQANVRGTLARRRSRVLLLERQLREAEEQKQRHAAAGVRGALARRQSKAMLLERQLQEEVEREHRRASDAAVKVQAGVRGALARRQSRAMLLERRLAEEAAMAERMEQAEARSRIDAAAALAVFSPDGTLPTGGIVEEDTFEDAPLSSRAGDQPDSDDSSDSSSDGEDDEADEDDGEAGGFEPGHQYPAASPAAYGGHMFGQQPAGYGGFAGAPGFAPHQQHPHHAYYPQQQQQAAPPQPVMPIGTVAMFMTQAGPAPFLLAPGGWIPYTTPQQAAMLQATVSPAGSRAGFGSGAGGPGGEHRPRGGRGSEGATSDGSAFASDLGAAPPSSTLDGRTSVGRTRSEEEQEDAEAEARREALHERAQDRLARSRAITGSQPPPEPASAAASPDKASPPPSLPSLPAKGTPALPTGADSVATKPSQLPAKQRLEHTGGEAVAAAPVPEPSPELIVAQEAAAAAASGMAGHTAQDKPKASPASTVESPVTGAEAAAQASRGKRAPVSGLGSFMYVKNTRRKPGQEVTPDRPRYWVGRVTELSRDGVYKMHWFRETELGSSLYQPTNHYFRERVQFLRPFKLVTLEKAARAWRCFPPIQIKGDAQDSEGVAKEASAAAQAAAVTPDEAAADPDAERKETASMGPDVDGDGQPMAVGAFVFLRNGRFDSSRETASNPRYWVARVCNSAPQQGRPGATPVPPRMLDAHGRARLQWFKETAIGSGLYVEMEQTFHEPRSRFALVPGGLRFNESANLWMRQASPSQGHKILPLVFPGDEGLLAEELEAARRGSTPASTVAGGSGPGSPMAPADGADSIEASAVAAAPPSGPAPIITSPAEHPCVVDSFCFVPNHNFKSKRESASNPRFIVAQIRAVSLPTATRPASATVCVFKEEMLHSRLYVPVLTGRSVFREPLGKLKPLPAMVFDAPRNAWRLTGAFNLGARFEEPTAPFDGPDGLATSAAAQAPAAAQAGSESGVKADPAAEPASSAVPPPGTAPGLVAPPGFRGPPRGPAAQ</sequence>
<feature type="region of interest" description="Disordered" evidence="2">
    <location>
        <begin position="84"/>
        <end position="103"/>
    </location>
</feature>
<feature type="compositionally biased region" description="Pro residues" evidence="2">
    <location>
        <begin position="1224"/>
        <end position="1234"/>
    </location>
</feature>
<keyword evidence="4" id="KW-1185">Reference proteome</keyword>
<dbReference type="PROSITE" id="PS50096">
    <property type="entry name" value="IQ"/>
    <property type="match status" value="4"/>
</dbReference>
<evidence type="ECO:0000256" key="1">
    <source>
        <dbReference type="SAM" id="Coils"/>
    </source>
</evidence>
<dbReference type="InterPro" id="IPR000048">
    <property type="entry name" value="IQ_motif_EF-hand-BS"/>
</dbReference>
<feature type="region of interest" description="Disordered" evidence="2">
    <location>
        <begin position="513"/>
        <end position="668"/>
    </location>
</feature>
<feature type="compositionally biased region" description="Basic and acidic residues" evidence="2">
    <location>
        <begin position="579"/>
        <end position="595"/>
    </location>
</feature>
<dbReference type="Proteomes" id="UP000323011">
    <property type="component" value="Unassembled WGS sequence"/>
</dbReference>
<dbReference type="EMBL" id="VLTN01000039">
    <property type="protein sequence ID" value="KAA0149852.1"/>
    <property type="molecule type" value="Genomic_DNA"/>
</dbReference>
<reference evidence="3 4" key="1">
    <citation type="submission" date="2019-07" db="EMBL/GenBank/DDBJ databases">
        <title>Genomes of Cafeteria roenbergensis.</title>
        <authorList>
            <person name="Fischer M.G."/>
            <person name="Hackl T."/>
            <person name="Roman M."/>
        </authorList>
    </citation>
    <scope>NUCLEOTIDE SEQUENCE [LARGE SCALE GENOMIC DNA]</scope>
    <source>
        <strain evidence="3 4">BVI</strain>
    </source>
</reference>
<dbReference type="Gene3D" id="1.20.5.190">
    <property type="match status" value="1"/>
</dbReference>